<dbReference type="Gene3D" id="3.40.50.1820">
    <property type="entry name" value="alpha/beta hydrolase"/>
    <property type="match status" value="1"/>
</dbReference>
<evidence type="ECO:0000313" key="1">
    <source>
        <dbReference type="EMBL" id="GAA4968588.1"/>
    </source>
</evidence>
<dbReference type="PANTHER" id="PTHR42886:SF53">
    <property type="entry name" value="ALPHA_BETA-HYDROLASES SUPERFAMILY PROTEIN"/>
    <property type="match status" value="1"/>
</dbReference>
<name>A0ABP9HDZ2_9FLAO</name>
<comment type="caution">
    <text evidence="1">The sequence shown here is derived from an EMBL/GenBank/DDBJ whole genome shotgun (WGS) entry which is preliminary data.</text>
</comment>
<dbReference type="GO" id="GO:0016787">
    <property type="term" value="F:hydrolase activity"/>
    <property type="evidence" value="ECO:0007669"/>
    <property type="project" value="UniProtKB-KW"/>
</dbReference>
<dbReference type="InterPro" id="IPR029058">
    <property type="entry name" value="AB_hydrolase_fold"/>
</dbReference>
<reference evidence="2" key="1">
    <citation type="journal article" date="2019" name="Int. J. Syst. Evol. Microbiol.">
        <title>The Global Catalogue of Microorganisms (GCM) 10K type strain sequencing project: providing services to taxonomists for standard genome sequencing and annotation.</title>
        <authorList>
            <consortium name="The Broad Institute Genomics Platform"/>
            <consortium name="The Broad Institute Genome Sequencing Center for Infectious Disease"/>
            <person name="Wu L."/>
            <person name="Ma J."/>
        </authorList>
    </citation>
    <scope>NUCLEOTIDE SEQUENCE [LARGE SCALE GENOMIC DNA]</scope>
    <source>
        <strain evidence="2">JCM 18287</strain>
    </source>
</reference>
<sequence>MIIKKGYIIDGKHEKPILIDVSFNPENKNQPLIIFCHGYKGFKDWGAWNLMANTFAKNNICFVKFNFSHNGGTITQPIDFPDLEAFGNNNYTKELDDLESVINWVFENNDFESTINFNNIVLIGHSRAGGIVSIKSEEDNRINKVITLAGVSSFGKRTSTTGDLEKWKKDGVKYVLNGRTKQQMPHYYQFYEDFVNNEQRLTIKRAVSHLEIPHLIIHGDNDTSVFIDEANNLNKWNTKSDLVIIKEADHVFNAKHPWNSNELPKKLEEVVLACLAFIE</sequence>
<dbReference type="Proteomes" id="UP001501692">
    <property type="component" value="Unassembled WGS sequence"/>
</dbReference>
<gene>
    <name evidence="1" type="ORF">GCM10023315_17750</name>
</gene>
<evidence type="ECO:0000313" key="2">
    <source>
        <dbReference type="Proteomes" id="UP001501692"/>
    </source>
</evidence>
<accession>A0ABP9HDZ2</accession>
<dbReference type="RefSeq" id="WP_345167244.1">
    <property type="nucleotide sequence ID" value="NZ_BAABJK010000004.1"/>
</dbReference>
<keyword evidence="2" id="KW-1185">Reference proteome</keyword>
<proteinExistence type="predicted"/>
<protein>
    <submittedName>
        <fullName evidence="1">Alpha/beta fold hydrolase</fullName>
    </submittedName>
</protein>
<dbReference type="SUPFAM" id="SSF53474">
    <property type="entry name" value="alpha/beta-Hydrolases"/>
    <property type="match status" value="1"/>
</dbReference>
<dbReference type="EMBL" id="BAABJK010000004">
    <property type="protein sequence ID" value="GAA4968588.1"/>
    <property type="molecule type" value="Genomic_DNA"/>
</dbReference>
<dbReference type="PANTHER" id="PTHR42886">
    <property type="entry name" value="RE40534P-RELATED"/>
    <property type="match status" value="1"/>
</dbReference>
<keyword evidence="1" id="KW-0378">Hydrolase</keyword>
<organism evidence="1 2">
    <name type="scientific">Algibacter aquimarinus</name>
    <dbReference type="NCBI Taxonomy" id="1136748"/>
    <lineage>
        <taxon>Bacteria</taxon>
        <taxon>Pseudomonadati</taxon>
        <taxon>Bacteroidota</taxon>
        <taxon>Flavobacteriia</taxon>
        <taxon>Flavobacteriales</taxon>
        <taxon>Flavobacteriaceae</taxon>
        <taxon>Algibacter</taxon>
    </lineage>
</organism>